<dbReference type="PANTHER" id="PTHR47266">
    <property type="entry name" value="ENDONUCLEASE-RELATED"/>
    <property type="match status" value="1"/>
</dbReference>
<proteinExistence type="predicted"/>
<dbReference type="OrthoDB" id="125642at2759"/>
<feature type="region of interest" description="Disordered" evidence="1">
    <location>
        <begin position="62"/>
        <end position="86"/>
    </location>
</feature>
<sequence>MKVGCLVSMVLLKCRIDEAQLSIPTVVESKIVPEPVSLIQAADSLSPDTKILVVTRSQARAEEDGVEEGRGVGQTEDVASGETVTRFSPESATPVMAIAEWWRRILPQQESELWIRSLRGYLKRNLTELSSAKAEDVAKIANQSIWDSRRALYYLSRVKPNSPRDQVDTLRLVVLRLLQADLLLLNHEDFQGAHQGITRTFERLGREYYCHRIYADVECFVKECVDCVTAKGAPLNPGPSPGNILATRPFEAVSMDFVTHLPKSDLCSFCCFSALSMVS</sequence>
<dbReference type="InterPro" id="IPR052160">
    <property type="entry name" value="Gypsy_RT_Integrase-like"/>
</dbReference>
<dbReference type="Proteomes" id="UP001165121">
    <property type="component" value="Unassembled WGS sequence"/>
</dbReference>
<reference evidence="3" key="1">
    <citation type="submission" date="2023-04" db="EMBL/GenBank/DDBJ databases">
        <title>Phytophthora fragariaefolia NBRC 109709.</title>
        <authorList>
            <person name="Ichikawa N."/>
            <person name="Sato H."/>
            <person name="Tonouchi N."/>
        </authorList>
    </citation>
    <scope>NUCLEOTIDE SEQUENCE</scope>
    <source>
        <strain evidence="3">NBRC 109709</strain>
    </source>
</reference>
<dbReference type="InterPro" id="IPR041588">
    <property type="entry name" value="Integrase_H2C2"/>
</dbReference>
<dbReference type="EMBL" id="BSXT01002412">
    <property type="protein sequence ID" value="GMF48827.1"/>
    <property type="molecule type" value="Genomic_DNA"/>
</dbReference>
<comment type="caution">
    <text evidence="3">The sequence shown here is derived from an EMBL/GenBank/DDBJ whole genome shotgun (WGS) entry which is preliminary data.</text>
</comment>
<dbReference type="Pfam" id="PF17921">
    <property type="entry name" value="Integrase_H2C2"/>
    <property type="match status" value="1"/>
</dbReference>
<dbReference type="AlphaFoldDB" id="A0A9W6XZJ5"/>
<evidence type="ECO:0000259" key="2">
    <source>
        <dbReference type="Pfam" id="PF17921"/>
    </source>
</evidence>
<evidence type="ECO:0000313" key="4">
    <source>
        <dbReference type="Proteomes" id="UP001165121"/>
    </source>
</evidence>
<protein>
    <submittedName>
        <fullName evidence="3">Unnamed protein product</fullName>
    </submittedName>
</protein>
<evidence type="ECO:0000256" key="1">
    <source>
        <dbReference type="SAM" id="MobiDB-lite"/>
    </source>
</evidence>
<accession>A0A9W6XZJ5</accession>
<gene>
    <name evidence="3" type="ORF">Pfra01_001904400</name>
</gene>
<dbReference type="Gene3D" id="1.10.340.70">
    <property type="match status" value="1"/>
</dbReference>
<name>A0A9W6XZJ5_9STRA</name>
<evidence type="ECO:0000313" key="3">
    <source>
        <dbReference type="EMBL" id="GMF48827.1"/>
    </source>
</evidence>
<keyword evidence="4" id="KW-1185">Reference proteome</keyword>
<organism evidence="3 4">
    <name type="scientific">Phytophthora fragariaefolia</name>
    <dbReference type="NCBI Taxonomy" id="1490495"/>
    <lineage>
        <taxon>Eukaryota</taxon>
        <taxon>Sar</taxon>
        <taxon>Stramenopiles</taxon>
        <taxon>Oomycota</taxon>
        <taxon>Peronosporomycetes</taxon>
        <taxon>Peronosporales</taxon>
        <taxon>Peronosporaceae</taxon>
        <taxon>Phytophthora</taxon>
    </lineage>
</organism>
<feature type="domain" description="Integrase zinc-binding" evidence="2">
    <location>
        <begin position="178"/>
        <end position="231"/>
    </location>
</feature>